<accession>A0A8J3VF55</accession>
<name>A0A8J3VF55_9ACTN</name>
<keyword evidence="1" id="KW-0732">Signal</keyword>
<feature type="signal peptide" evidence="1">
    <location>
        <begin position="1"/>
        <end position="24"/>
    </location>
</feature>
<protein>
    <submittedName>
        <fullName evidence="2">Uncharacterized protein</fullName>
    </submittedName>
</protein>
<evidence type="ECO:0000313" key="2">
    <source>
        <dbReference type="EMBL" id="GIH03807.1"/>
    </source>
</evidence>
<dbReference type="EMBL" id="BONY01000009">
    <property type="protein sequence ID" value="GIH03807.1"/>
    <property type="molecule type" value="Genomic_DNA"/>
</dbReference>
<sequence>MKTRTLSRAAAMGLAALATTATLAAGTPAAQAAPAPLACGFIHSLTLAAGPSRVVVEGELTCGGRLFVKLFRNDVQVISGGNGVGVVTFTRNCQTSALSHWKAVWSNGTVDEADFACF</sequence>
<dbReference type="AlphaFoldDB" id="A0A8J3VF55"/>
<evidence type="ECO:0000313" key="3">
    <source>
        <dbReference type="Proteomes" id="UP000612899"/>
    </source>
</evidence>
<gene>
    <name evidence="2" type="ORF">Rhe02_18740</name>
</gene>
<feature type="chain" id="PRO_5039710177" evidence="1">
    <location>
        <begin position="25"/>
        <end position="118"/>
    </location>
</feature>
<keyword evidence="3" id="KW-1185">Reference proteome</keyword>
<dbReference type="PROSITE" id="PS51318">
    <property type="entry name" value="TAT"/>
    <property type="match status" value="1"/>
</dbReference>
<organism evidence="2 3">
    <name type="scientific">Rhizocola hellebori</name>
    <dbReference type="NCBI Taxonomy" id="1392758"/>
    <lineage>
        <taxon>Bacteria</taxon>
        <taxon>Bacillati</taxon>
        <taxon>Actinomycetota</taxon>
        <taxon>Actinomycetes</taxon>
        <taxon>Micromonosporales</taxon>
        <taxon>Micromonosporaceae</taxon>
        <taxon>Rhizocola</taxon>
    </lineage>
</organism>
<proteinExistence type="predicted"/>
<comment type="caution">
    <text evidence="2">The sequence shown here is derived from an EMBL/GenBank/DDBJ whole genome shotgun (WGS) entry which is preliminary data.</text>
</comment>
<reference evidence="2" key="1">
    <citation type="submission" date="2021-01" db="EMBL/GenBank/DDBJ databases">
        <title>Whole genome shotgun sequence of Rhizocola hellebori NBRC 109834.</title>
        <authorList>
            <person name="Komaki H."/>
            <person name="Tamura T."/>
        </authorList>
    </citation>
    <scope>NUCLEOTIDE SEQUENCE</scope>
    <source>
        <strain evidence="2">NBRC 109834</strain>
    </source>
</reference>
<evidence type="ECO:0000256" key="1">
    <source>
        <dbReference type="SAM" id="SignalP"/>
    </source>
</evidence>
<dbReference type="InterPro" id="IPR006311">
    <property type="entry name" value="TAT_signal"/>
</dbReference>
<dbReference type="Proteomes" id="UP000612899">
    <property type="component" value="Unassembled WGS sequence"/>
</dbReference>
<dbReference type="RefSeq" id="WP_203907707.1">
    <property type="nucleotide sequence ID" value="NZ_BONY01000009.1"/>
</dbReference>